<feature type="chain" id="PRO_5017790043" evidence="1">
    <location>
        <begin position="26"/>
        <end position="153"/>
    </location>
</feature>
<name>A0A3D8WTD4_PRIMG</name>
<gene>
    <name evidence="2" type="ORF">C3744_29340</name>
</gene>
<organism evidence="2 3">
    <name type="scientific">Priestia megaterium</name>
    <name type="common">Bacillus megaterium</name>
    <dbReference type="NCBI Taxonomy" id="1404"/>
    <lineage>
        <taxon>Bacteria</taxon>
        <taxon>Bacillati</taxon>
        <taxon>Bacillota</taxon>
        <taxon>Bacilli</taxon>
        <taxon>Bacillales</taxon>
        <taxon>Bacillaceae</taxon>
        <taxon>Priestia</taxon>
    </lineage>
</organism>
<dbReference type="Proteomes" id="UP000256519">
    <property type="component" value="Unassembled WGS sequence"/>
</dbReference>
<comment type="caution">
    <text evidence="2">The sequence shown here is derived from an EMBL/GenBank/DDBJ whole genome shotgun (WGS) entry which is preliminary data.</text>
</comment>
<evidence type="ECO:0000256" key="1">
    <source>
        <dbReference type="SAM" id="SignalP"/>
    </source>
</evidence>
<evidence type="ECO:0000313" key="3">
    <source>
        <dbReference type="Proteomes" id="UP000256519"/>
    </source>
</evidence>
<dbReference type="AlphaFoldDB" id="A0A3D8WTD4"/>
<protein>
    <submittedName>
        <fullName evidence="2">Uncharacterized protein</fullName>
    </submittedName>
</protein>
<keyword evidence="1" id="KW-0732">Signal</keyword>
<evidence type="ECO:0000313" key="2">
    <source>
        <dbReference type="EMBL" id="RDZ05700.1"/>
    </source>
</evidence>
<accession>A0A3D8WTD4</accession>
<sequence length="153" mass="17765">MKKAHILILSSIFFSLIFASVNANAYKPEKLPTSQSSNHWKVKIDKPDVKDLKENEGKFTVYSIDVRNLGSQVYDAIVEVYRDEPNTSTKQELITFKIPEAQNFFHHQNQPISVDSKVVEIVVTWKEEPYRVMKDGRKSPARKFKQTFLFSQK</sequence>
<feature type="signal peptide" evidence="1">
    <location>
        <begin position="1"/>
        <end position="25"/>
    </location>
</feature>
<dbReference type="RefSeq" id="WP_116079048.1">
    <property type="nucleotide sequence ID" value="NZ_CP187630.1"/>
</dbReference>
<reference evidence="2 3" key="1">
    <citation type="journal article" date="2018" name="Appl. Environ. Microbiol.">
        <title>Antimicrobial susceptibility testing and tentative epidemiological cut-off values of five Bacillus species relevant for use as animal feed additives or for plant protection.</title>
        <authorList>
            <person name="Agerso Y."/>
            <person name="Stuer-Lauridsen B."/>
            <person name="Bjerre K."/>
            <person name="Jensen M.G."/>
            <person name="Johansen E."/>
            <person name="Bennedsen M."/>
            <person name="Brockmann E."/>
            <person name="Nielsen B."/>
        </authorList>
    </citation>
    <scope>NUCLEOTIDE SEQUENCE [LARGE SCALE GENOMIC DNA]</scope>
    <source>
        <strain evidence="2 3">CHCC20162</strain>
    </source>
</reference>
<proteinExistence type="predicted"/>
<dbReference type="EMBL" id="PQWM01000074">
    <property type="protein sequence ID" value="RDZ05700.1"/>
    <property type="molecule type" value="Genomic_DNA"/>
</dbReference>